<comment type="subunit">
    <text evidence="12">Heterodimer of a large membrane-associated beta subunit and a small pyruvoyl-containing alpha subunit.</text>
</comment>
<dbReference type="GO" id="GO:0010954">
    <property type="term" value="P:positive regulation of protein processing"/>
    <property type="evidence" value="ECO:0007669"/>
    <property type="project" value="EnsemblFungi"/>
</dbReference>
<proteinExistence type="inferred from homology"/>
<evidence type="ECO:0000256" key="13">
    <source>
        <dbReference type="SAM" id="Phobius"/>
    </source>
</evidence>
<dbReference type="HOGENOM" id="CLU_029061_1_0_1"/>
<reference evidence="14 15" key="1">
    <citation type="journal article" date="2011" name="Proc. Natl. Acad. Sci. U.S.A.">
        <title>Evolutionary erosion of yeast sex chromosomes by mating-type switching accidents.</title>
        <authorList>
            <person name="Gordon J.L."/>
            <person name="Armisen D."/>
            <person name="Proux-Wera E."/>
            <person name="Oheigeartaigh S.S."/>
            <person name="Byrne K.P."/>
            <person name="Wolfe K.H."/>
        </authorList>
    </citation>
    <scope>NUCLEOTIDE SEQUENCE [LARGE SCALE GENOMIC DNA]</scope>
    <source>
        <strain evidence="15">ATCC 76901 / BCRC 22586 / CBS 4309 / NBRC 1992 / NRRL Y-12630</strain>
    </source>
</reference>
<evidence type="ECO:0000256" key="7">
    <source>
        <dbReference type="ARBA" id="ARBA00023136"/>
    </source>
</evidence>
<dbReference type="Proteomes" id="UP000001640">
    <property type="component" value="Chromosome 7"/>
</dbReference>
<comment type="similarity">
    <text evidence="12">Belongs to the phosphatidylserine decarboxylase family. PSD-B subfamily. Eukaryotic type I sub-subfamily.</text>
</comment>
<dbReference type="NCBIfam" id="TIGR00163">
    <property type="entry name" value="PS_decarb"/>
    <property type="match status" value="1"/>
</dbReference>
<accession>G0VI51</accession>
<protein>
    <recommendedName>
        <fullName evidence="12">Phosphatidylserine decarboxylase proenzyme 1, mitochondrial</fullName>
        <ecNumber evidence="12">4.1.1.65</ecNumber>
    </recommendedName>
    <component>
        <recommendedName>
            <fullName evidence="12">Phosphatidylserine decarboxylase 1 beta chain</fullName>
        </recommendedName>
    </component>
    <component>
        <recommendedName>
            <fullName evidence="12">Phosphatidylserine decarboxylase 1 alpha chain</fullName>
        </recommendedName>
    </component>
</protein>
<comment type="pathway">
    <text evidence="12">Phospholipid metabolism; phosphatidylethanolamine biosynthesis; phosphatidylethanolamine from CDP-diacylglycerol: step 2/2.</text>
</comment>
<dbReference type="UniPathway" id="UPA00558">
    <property type="reaction ID" value="UER00616"/>
</dbReference>
<sequence length="502" mass="57204">MKAILTHGKTILSNRTSMVKMATGRQLRDRTSILWNRKFSSNMFINQNSKRSDNLVNRAKAAAVNKKAVSPILMKWAVFTGVTLVIGTILLVARNEQLDAMHENANENDEINKNKKKYKRIKIFNNDWLFFCYSTLPLNAISRLWGKVNSLTLPLWLRPIGYQFYSYLFNVNLDEMEDPNFAHYANLSEFFYRNIKPEVRPISPGENVIVCPSDGQILQIGIIDSDTGAIEQVKGLTYSIKEFLGTHSDPLMFKSESNLNLRSEEVKHKEFAEEHEFNLAQVPTGELEDPRYINIKNEGDKSLQQFQSGASKTVKLLSELSLSYPSYRMASTDPVDTELYFAVIYLAPGDYHHFHSPIDWVCKVRRHFPGDLFSVAPYFQRNFPNLFVLNERVSLLGYWKHGFFSMTPVGATNVGSIKLNFDKELVTNVKRNKHKDPHICYEAIYENASKILGGMPLMKGEEMGGFELGSTVVLCFEAPTNFKFNLKVGDKVKMGQTLGKAE</sequence>
<dbReference type="AlphaFoldDB" id="G0VI51"/>
<keyword evidence="5 12" id="KW-1133">Transmembrane helix</keyword>
<feature type="chain" id="PRO_5023473856" description="Phosphatidylserine decarboxylase 1 beta chain" evidence="12">
    <location>
        <begin position="1"/>
        <end position="469"/>
    </location>
</feature>
<name>G0VI51_NAUCA</name>
<keyword evidence="12" id="KW-0999">Mitochondrion inner membrane</keyword>
<evidence type="ECO:0000256" key="2">
    <source>
        <dbReference type="ARBA" id="ARBA00022516"/>
    </source>
</evidence>
<dbReference type="PANTHER" id="PTHR10067">
    <property type="entry name" value="PHOSPHATIDYLSERINE DECARBOXYLASE"/>
    <property type="match status" value="1"/>
</dbReference>
<evidence type="ECO:0000256" key="11">
    <source>
        <dbReference type="ARBA" id="ARBA00023317"/>
    </source>
</evidence>
<evidence type="ECO:0000256" key="10">
    <source>
        <dbReference type="ARBA" id="ARBA00023264"/>
    </source>
</evidence>
<keyword evidence="10 12" id="KW-1208">Phospholipid metabolism</keyword>
<feature type="site" description="Cleavage (non-hydrolytic); by autocatalysis" evidence="12">
    <location>
        <begin position="469"/>
        <end position="470"/>
    </location>
</feature>
<keyword evidence="6 12" id="KW-0443">Lipid metabolism</keyword>
<comment type="catalytic activity">
    <reaction evidence="12">
        <text>a 1,2-diacyl-sn-glycero-3-phospho-L-serine + H(+) = a 1,2-diacyl-sn-glycero-3-phosphoethanolamine + CO2</text>
        <dbReference type="Rhea" id="RHEA:20828"/>
        <dbReference type="ChEBI" id="CHEBI:15378"/>
        <dbReference type="ChEBI" id="CHEBI:16526"/>
        <dbReference type="ChEBI" id="CHEBI:57262"/>
        <dbReference type="ChEBI" id="CHEBI:64612"/>
        <dbReference type="EC" id="4.1.1.65"/>
    </reaction>
</comment>
<keyword evidence="7 12" id="KW-0472">Membrane</keyword>
<comment type="function">
    <text evidence="12">Catalyzes the formation of phosphatidylethanolamine (PtdEtn) from phosphatidylserine (PtdSer). Plays a central role in phospholipid metabolism and in the interorganelle trafficking of phosphatidylserine.</text>
</comment>
<evidence type="ECO:0000256" key="9">
    <source>
        <dbReference type="ARBA" id="ARBA00023239"/>
    </source>
</evidence>
<dbReference type="Pfam" id="PF02666">
    <property type="entry name" value="PS_Dcarbxylase"/>
    <property type="match status" value="2"/>
</dbReference>
<dbReference type="HAMAP" id="MF_03208">
    <property type="entry name" value="PS_decarb_PSD_B_type1_euk"/>
    <property type="match status" value="1"/>
</dbReference>
<dbReference type="GO" id="GO:0005743">
    <property type="term" value="C:mitochondrial inner membrane"/>
    <property type="evidence" value="ECO:0007669"/>
    <property type="project" value="UniProtKB-SubCell"/>
</dbReference>
<keyword evidence="15" id="KW-1185">Reference proteome</keyword>
<evidence type="ECO:0000256" key="5">
    <source>
        <dbReference type="ARBA" id="ARBA00022989"/>
    </source>
</evidence>
<evidence type="ECO:0000313" key="14">
    <source>
        <dbReference type="EMBL" id="CCC71085.1"/>
    </source>
</evidence>
<keyword evidence="8 12" id="KW-0594">Phospholipid biosynthesis</keyword>
<keyword evidence="9 12" id="KW-0456">Lyase</keyword>
<evidence type="ECO:0000256" key="6">
    <source>
        <dbReference type="ARBA" id="ARBA00023098"/>
    </source>
</evidence>
<feature type="active site" description="Charge relay system; for autoendoproteolytic cleavage activity" evidence="12">
    <location>
        <position position="214"/>
    </location>
</feature>
<dbReference type="GO" id="GO:0004609">
    <property type="term" value="F:phosphatidylserine decarboxylase activity"/>
    <property type="evidence" value="ECO:0007669"/>
    <property type="project" value="UniProtKB-UniRule"/>
</dbReference>
<feature type="active site" description="Schiff-base intermediate with substrate; via pyruvic acid; for decarboxylase activity" evidence="12">
    <location>
        <position position="470"/>
    </location>
</feature>
<dbReference type="GeneID" id="96904751"/>
<keyword evidence="2 12" id="KW-0444">Lipid biosynthesis</keyword>
<feature type="modified residue" description="Pyruvic acid (Ser); by autocatalysis" evidence="12">
    <location>
        <position position="470"/>
    </location>
</feature>
<dbReference type="FunCoup" id="G0VI51">
    <property type="interactions" value="535"/>
</dbReference>
<reference key="2">
    <citation type="submission" date="2011-08" db="EMBL/GenBank/DDBJ databases">
        <title>Genome sequence of Naumovozyma castellii.</title>
        <authorList>
            <person name="Gordon J.L."/>
            <person name="Armisen D."/>
            <person name="Proux-Wera E."/>
            <person name="OhEigeartaigh S.S."/>
            <person name="Byrne K.P."/>
            <person name="Wolfe K.H."/>
        </authorList>
    </citation>
    <scope>NUCLEOTIDE SEQUENCE</scope>
    <source>
        <strain>Type strain:CBS 4309</strain>
    </source>
</reference>
<organism evidence="14 15">
    <name type="scientific">Naumovozyma castellii</name>
    <name type="common">Yeast</name>
    <name type="synonym">Saccharomyces castellii</name>
    <dbReference type="NCBI Taxonomy" id="27288"/>
    <lineage>
        <taxon>Eukaryota</taxon>
        <taxon>Fungi</taxon>
        <taxon>Dikarya</taxon>
        <taxon>Ascomycota</taxon>
        <taxon>Saccharomycotina</taxon>
        <taxon>Saccharomycetes</taxon>
        <taxon>Saccharomycetales</taxon>
        <taxon>Saccharomycetaceae</taxon>
        <taxon>Naumovozyma</taxon>
    </lineage>
</organism>
<gene>
    <name evidence="14" type="primary">NCAS0G01980</name>
    <name evidence="12" type="synonym">PSD1</name>
    <name evidence="14" type="ordered locus">NCAS_0G01980</name>
</gene>
<comment type="cofactor">
    <cofactor evidence="12">
        <name>pyruvate</name>
        <dbReference type="ChEBI" id="CHEBI:15361"/>
    </cofactor>
    <text evidence="12">Binds 1 pyruvoyl group covalently per subunit.</text>
</comment>
<feature type="topological domain" description="Mitochondrial matrix" evidence="12">
    <location>
        <begin position="1"/>
        <end position="76"/>
    </location>
</feature>
<keyword evidence="3 12" id="KW-0812">Transmembrane</keyword>
<dbReference type="RefSeq" id="XP_003677438.1">
    <property type="nucleotide sequence ID" value="XM_003677390.1"/>
</dbReference>
<keyword evidence="4 12" id="KW-0210">Decarboxylase</keyword>
<dbReference type="EMBL" id="HE576758">
    <property type="protein sequence ID" value="CCC71085.1"/>
    <property type="molecule type" value="Genomic_DNA"/>
</dbReference>
<evidence type="ECO:0000256" key="8">
    <source>
        <dbReference type="ARBA" id="ARBA00023209"/>
    </source>
</evidence>
<comment type="subcellular location">
    <molecule>Phosphatidylserine decarboxylase 1 alpha chain</molecule>
    <subcellularLocation>
        <location evidence="12">Mitochondrion inner membrane</location>
        <topology evidence="12">Peripheral membrane protein</topology>
        <orientation evidence="12">Intermembrane side</orientation>
    </subcellularLocation>
    <text evidence="12">Anchored to the mitochondrial inner membrane through its interaction with the integral membrane beta chain.</text>
</comment>
<comment type="subcellular location">
    <molecule>Phosphatidylserine decarboxylase 1 beta chain</molecule>
    <subcellularLocation>
        <location evidence="12">Mitochondrion inner membrane</location>
        <topology evidence="12">Single-pass membrane protein</topology>
        <orientation evidence="12">Intermembrane side</orientation>
    </subcellularLocation>
</comment>
<dbReference type="GO" id="GO:0005811">
    <property type="term" value="C:lipid droplet"/>
    <property type="evidence" value="ECO:0007669"/>
    <property type="project" value="EnsemblFungi"/>
</dbReference>
<feature type="active site" description="Charge relay system; for autoendoproteolytic cleavage activity" evidence="12">
    <location>
        <position position="355"/>
    </location>
</feature>
<dbReference type="KEGG" id="ncs:NCAS_0G01980"/>
<dbReference type="InParanoid" id="G0VI51"/>
<comment type="pathway">
    <text evidence="1">Lipid metabolism.</text>
</comment>
<evidence type="ECO:0000313" key="15">
    <source>
        <dbReference type="Proteomes" id="UP000001640"/>
    </source>
</evidence>
<dbReference type="EC" id="4.1.1.65" evidence="12"/>
<dbReference type="GO" id="GO:0006656">
    <property type="term" value="P:phosphatidylcholine biosynthetic process"/>
    <property type="evidence" value="ECO:0007669"/>
    <property type="project" value="EnsemblFungi"/>
</dbReference>
<keyword evidence="12" id="KW-0865">Zymogen</keyword>
<dbReference type="InterPro" id="IPR033661">
    <property type="entry name" value="PSD_type1_euk"/>
</dbReference>
<comment type="PTM">
    <text evidence="12">Is synthesized initially as an inactive proenzyme. Formation of the active enzyme involves a self-maturation process in which the active site pyruvoyl group is generated from an internal serine residue via an autocatalytic post-translational modification. Two non-identical subunits are generated from the proenzyme in this reaction, and the pyruvate is formed at the N-terminus of the alpha chain, which is derived from the carboxyl end of the proenzyme. The autoendoproteolytic cleavage occurs by a canonical serine protease mechanism, in which the side chain hydroxyl group of the serine supplies its oxygen atom to form the C-terminus of the beta chain, while the remainder of the serine residue undergoes an oxidative deamination to produce ammonia and the pyruvoyl prosthetic group on the alpha chain. During this reaction, the Ser that is part of the protease active site of the proenzyme becomes the pyruvoyl prosthetic group, which constitutes an essential element of the active site of the mature decarboxylase.</text>
</comment>
<feature type="topological domain" description="Mitochondrial intermembrane" evidence="12">
    <location>
        <begin position="96"/>
        <end position="502"/>
    </location>
</feature>
<feature type="transmembrane region" description="Helical" evidence="13">
    <location>
        <begin position="76"/>
        <end position="93"/>
    </location>
</feature>
<dbReference type="InterPro" id="IPR033177">
    <property type="entry name" value="PSD-B"/>
</dbReference>
<keyword evidence="11 12" id="KW-0670">Pyruvate</keyword>
<dbReference type="GO" id="GO:0005789">
    <property type="term" value="C:endoplasmic reticulum membrane"/>
    <property type="evidence" value="ECO:0007669"/>
    <property type="project" value="EnsemblFungi"/>
</dbReference>
<dbReference type="OrthoDB" id="4330at2759"/>
<evidence type="ECO:0000256" key="12">
    <source>
        <dbReference type="HAMAP-Rule" id="MF_03208"/>
    </source>
</evidence>
<evidence type="ECO:0000256" key="3">
    <source>
        <dbReference type="ARBA" id="ARBA00022692"/>
    </source>
</evidence>
<dbReference type="OMA" id="RWVANQC"/>
<evidence type="ECO:0000256" key="4">
    <source>
        <dbReference type="ARBA" id="ARBA00022793"/>
    </source>
</evidence>
<dbReference type="GO" id="GO:0006122">
    <property type="term" value="P:mitochondrial electron transport, ubiquinol to cytochrome c"/>
    <property type="evidence" value="ECO:0007669"/>
    <property type="project" value="EnsemblFungi"/>
</dbReference>
<dbReference type="InterPro" id="IPR003817">
    <property type="entry name" value="PS_Dcarbxylase"/>
</dbReference>
<feature type="chain" id="PRO_5023473854" description="Phosphatidylserine decarboxylase 1 alpha chain" evidence="12">
    <location>
        <begin position="470"/>
        <end position="502"/>
    </location>
</feature>
<dbReference type="STRING" id="1064592.G0VI51"/>
<dbReference type="GO" id="GO:0006646">
    <property type="term" value="P:phosphatidylethanolamine biosynthetic process"/>
    <property type="evidence" value="ECO:0007669"/>
    <property type="project" value="UniProtKB-UniRule"/>
</dbReference>
<dbReference type="PANTHER" id="PTHR10067:SF6">
    <property type="entry name" value="PHOSPHATIDYLSERINE DECARBOXYLASE PROENZYME, MITOCHONDRIAL"/>
    <property type="match status" value="1"/>
</dbReference>
<dbReference type="eggNOG" id="KOG2420">
    <property type="taxonomic scope" value="Eukaryota"/>
</dbReference>
<dbReference type="GO" id="GO:0140042">
    <property type="term" value="P:lipid droplet formation"/>
    <property type="evidence" value="ECO:0007669"/>
    <property type="project" value="EnsemblFungi"/>
</dbReference>
<dbReference type="GO" id="GO:0016540">
    <property type="term" value="P:protein autoprocessing"/>
    <property type="evidence" value="ECO:0007669"/>
    <property type="project" value="UniProtKB-UniRule"/>
</dbReference>
<feature type="active site" description="Charge relay system; for autoendoproteolytic cleavage activity" evidence="12">
    <location>
        <position position="470"/>
    </location>
</feature>
<keyword evidence="12" id="KW-0496">Mitochondrion</keyword>
<dbReference type="GO" id="GO:0010636">
    <property type="term" value="P:positive regulation of mitochondrial fusion"/>
    <property type="evidence" value="ECO:0007669"/>
    <property type="project" value="EnsemblFungi"/>
</dbReference>
<evidence type="ECO:0000256" key="1">
    <source>
        <dbReference type="ARBA" id="ARBA00005189"/>
    </source>
</evidence>